<dbReference type="PANTHER" id="PTHR42886">
    <property type="entry name" value="RE40534P-RELATED"/>
    <property type="match status" value="1"/>
</dbReference>
<dbReference type="Pfam" id="PF12146">
    <property type="entry name" value="Hydrolase_4"/>
    <property type="match status" value="1"/>
</dbReference>
<comment type="caution">
    <text evidence="2">The sequence shown here is derived from an EMBL/GenBank/DDBJ whole genome shotgun (WGS) entry which is preliminary data.</text>
</comment>
<dbReference type="RefSeq" id="WP_035206915.1">
    <property type="nucleotide sequence ID" value="NZ_JNVC02000005.1"/>
</dbReference>
<reference evidence="2 3" key="1">
    <citation type="journal article" date="2005" name="Int. J. Syst. Evol. Microbiol.">
        <title>Bacillus cibi sp. nov., isolated from jeotgal, a traditional Korean fermented seafood.</title>
        <authorList>
            <person name="Yoon J.H."/>
            <person name="Lee C.H."/>
            <person name="Oh T.K."/>
        </authorList>
    </citation>
    <scope>NUCLEOTIDE SEQUENCE [LARGE SCALE GENOMIC DNA]</scope>
    <source>
        <strain evidence="2 3">DSM 16189</strain>
    </source>
</reference>
<evidence type="ECO:0000259" key="1">
    <source>
        <dbReference type="Pfam" id="PF12146"/>
    </source>
</evidence>
<protein>
    <recommendedName>
        <fullName evidence="1">Serine aminopeptidase S33 domain-containing protein</fullName>
    </recommendedName>
</protein>
<dbReference type="SUPFAM" id="SSF53474">
    <property type="entry name" value="alpha/beta-Hydrolases"/>
    <property type="match status" value="1"/>
</dbReference>
<dbReference type="InterPro" id="IPR029058">
    <property type="entry name" value="AB_hydrolase_fold"/>
</dbReference>
<keyword evidence="3" id="KW-1185">Reference proteome</keyword>
<proteinExistence type="predicted"/>
<sequence>MNHLRLKLENSRGLTLIGHLYEADSRRLVIMCHGFTSDKSSRGRFDRFAAVFQTLGWNVLAFDFSGCGESDDDTLTMAKEKDDLLSVIEYAKQRGFQSIVLYGHSPGSRICLMCYSKEVSTVILTGASTGPHTYNWNDHFTAEQMRELQETGVITEHLSSGPRKQIIIDQQMLLDFEQGNQKELLSGVGCPVLIIHGNADEEERMLLETSRKGMKWLPQGSKLEVIDGASHSFMEHLDGVEKLAVEWLCKYRVDR</sequence>
<organism evidence="2 3">
    <name type="scientific">Metabacillus indicus</name>
    <name type="common">Bacillus indicus</name>
    <dbReference type="NCBI Taxonomy" id="246786"/>
    <lineage>
        <taxon>Bacteria</taxon>
        <taxon>Bacillati</taxon>
        <taxon>Bacillota</taxon>
        <taxon>Bacilli</taxon>
        <taxon>Bacillales</taxon>
        <taxon>Bacillaceae</taxon>
        <taxon>Metabacillus</taxon>
    </lineage>
</organism>
<dbReference type="Proteomes" id="UP000028549">
    <property type="component" value="Unassembled WGS sequence"/>
</dbReference>
<dbReference type="InterPro" id="IPR022742">
    <property type="entry name" value="Hydrolase_4"/>
</dbReference>
<dbReference type="EMBL" id="JNVC02000005">
    <property type="protein sequence ID" value="KEZ51530.1"/>
    <property type="molecule type" value="Genomic_DNA"/>
</dbReference>
<dbReference type="Gene3D" id="3.40.50.1820">
    <property type="entry name" value="alpha/beta hydrolase"/>
    <property type="match status" value="1"/>
</dbReference>
<gene>
    <name evidence="2" type="ORF">GS18_0210330</name>
</gene>
<dbReference type="AlphaFoldDB" id="A0A084GW18"/>
<evidence type="ECO:0000313" key="2">
    <source>
        <dbReference type="EMBL" id="KEZ51530.1"/>
    </source>
</evidence>
<name>A0A084GW18_METID</name>
<dbReference type="PANTHER" id="PTHR42886:SF53">
    <property type="entry name" value="ALPHA_BETA-HYDROLASES SUPERFAMILY PROTEIN"/>
    <property type="match status" value="1"/>
</dbReference>
<dbReference type="STRING" id="246786.GS18_0210330"/>
<feature type="domain" description="Serine aminopeptidase S33" evidence="1">
    <location>
        <begin position="25"/>
        <end position="139"/>
    </location>
</feature>
<accession>A0A084GW18</accession>
<evidence type="ECO:0000313" key="3">
    <source>
        <dbReference type="Proteomes" id="UP000028549"/>
    </source>
</evidence>